<dbReference type="EMBL" id="CAJNRE010011186">
    <property type="protein sequence ID" value="CAF2099264.1"/>
    <property type="molecule type" value="Genomic_DNA"/>
</dbReference>
<evidence type="ECO:0000313" key="2">
    <source>
        <dbReference type="EMBL" id="CAF2099264.1"/>
    </source>
</evidence>
<accession>A0A816TLD8</accession>
<protein>
    <submittedName>
        <fullName evidence="2">Uncharacterized protein</fullName>
    </submittedName>
</protein>
<proteinExistence type="predicted"/>
<sequence>MYKKHSRTGQHHNNKQQRIVRKKTSSQNSPMGKYSLTKRRHSHQPKFFHTQQETTLILNKIEHANSTTKLKTRMNTSFRPLAASTPYDIEQSNPFNDGSPHSIMRNQQLLLTPPIYCSTPKQIRRQIPNHNNSHGRSTSSFKQKFNLDQHPPIPIISQRRLQFTPNSQSLVRYSNDDTRRINIKNIKIWLL</sequence>
<comment type="caution">
    <text evidence="2">The sequence shown here is derived from an EMBL/GenBank/DDBJ whole genome shotgun (WGS) entry which is preliminary data.</text>
</comment>
<feature type="compositionally biased region" description="Basic residues" evidence="1">
    <location>
        <begin position="1"/>
        <end position="24"/>
    </location>
</feature>
<dbReference type="AlphaFoldDB" id="A0A816TLD8"/>
<dbReference type="Proteomes" id="UP000676336">
    <property type="component" value="Unassembled WGS sequence"/>
</dbReference>
<evidence type="ECO:0000256" key="1">
    <source>
        <dbReference type="SAM" id="MobiDB-lite"/>
    </source>
</evidence>
<evidence type="ECO:0000313" key="3">
    <source>
        <dbReference type="EMBL" id="CAF4041812.1"/>
    </source>
</evidence>
<organism evidence="2 4">
    <name type="scientific">Rotaria magnacalcarata</name>
    <dbReference type="NCBI Taxonomy" id="392030"/>
    <lineage>
        <taxon>Eukaryota</taxon>
        <taxon>Metazoa</taxon>
        <taxon>Spiralia</taxon>
        <taxon>Gnathifera</taxon>
        <taxon>Rotifera</taxon>
        <taxon>Eurotatoria</taxon>
        <taxon>Bdelloidea</taxon>
        <taxon>Philodinida</taxon>
        <taxon>Philodinidae</taxon>
        <taxon>Rotaria</taxon>
    </lineage>
</organism>
<evidence type="ECO:0000313" key="4">
    <source>
        <dbReference type="Proteomes" id="UP000663824"/>
    </source>
</evidence>
<dbReference type="Proteomes" id="UP000663824">
    <property type="component" value="Unassembled WGS sequence"/>
</dbReference>
<feature type="compositionally biased region" description="Basic residues" evidence="1">
    <location>
        <begin position="36"/>
        <end position="45"/>
    </location>
</feature>
<feature type="region of interest" description="Disordered" evidence="1">
    <location>
        <begin position="1"/>
        <end position="45"/>
    </location>
</feature>
<dbReference type="EMBL" id="CAJOBI010005766">
    <property type="protein sequence ID" value="CAF4041812.1"/>
    <property type="molecule type" value="Genomic_DNA"/>
</dbReference>
<gene>
    <name evidence="2" type="ORF">MBJ925_LOCUS21966</name>
    <name evidence="3" type="ORF">SMN809_LOCUS14149</name>
</gene>
<reference evidence="2" key="1">
    <citation type="submission" date="2021-02" db="EMBL/GenBank/DDBJ databases">
        <authorList>
            <person name="Nowell W R."/>
        </authorList>
    </citation>
    <scope>NUCLEOTIDE SEQUENCE</scope>
</reference>
<name>A0A816TLD8_9BILA</name>